<dbReference type="Proteomes" id="UP000219573">
    <property type="component" value="Unassembled WGS sequence"/>
</dbReference>
<dbReference type="Pfam" id="PF01029">
    <property type="entry name" value="NusB"/>
    <property type="match status" value="1"/>
</dbReference>
<evidence type="ECO:0000256" key="13">
    <source>
        <dbReference type="PROSITE-ProRule" id="PRU01023"/>
    </source>
</evidence>
<name>A0A285FJ73_9FIRM</name>
<dbReference type="GO" id="GO:0005737">
    <property type="term" value="C:cytoplasm"/>
    <property type="evidence" value="ECO:0007669"/>
    <property type="project" value="UniProtKB-SubCell"/>
</dbReference>
<keyword evidence="16" id="KW-1185">Reference proteome</keyword>
<evidence type="ECO:0000259" key="14">
    <source>
        <dbReference type="PROSITE" id="PS51686"/>
    </source>
</evidence>
<comment type="similarity">
    <text evidence="13">Belongs to the class I-like SAM-binding methyltransferase superfamily. RsmB/NOP family.</text>
</comment>
<evidence type="ECO:0000256" key="11">
    <source>
        <dbReference type="ARBA" id="ARBA00031088"/>
    </source>
</evidence>
<organism evidence="15 16">
    <name type="scientific">Orenia metallireducens</name>
    <dbReference type="NCBI Taxonomy" id="1413210"/>
    <lineage>
        <taxon>Bacteria</taxon>
        <taxon>Bacillati</taxon>
        <taxon>Bacillota</taxon>
        <taxon>Clostridia</taxon>
        <taxon>Halanaerobiales</taxon>
        <taxon>Halobacteroidaceae</taxon>
        <taxon>Orenia</taxon>
    </lineage>
</organism>
<dbReference type="SUPFAM" id="SSF48013">
    <property type="entry name" value="NusB-like"/>
    <property type="match status" value="1"/>
</dbReference>
<dbReference type="PRINTS" id="PR02008">
    <property type="entry name" value="RCMTFAMILY"/>
</dbReference>
<feature type="binding site" evidence="13">
    <location>
        <position position="312"/>
    </location>
    <ligand>
        <name>S-adenosyl-L-methionine</name>
        <dbReference type="ChEBI" id="CHEBI:59789"/>
    </ligand>
</feature>
<dbReference type="PANTHER" id="PTHR22807:SF53">
    <property type="entry name" value="RIBOSOMAL RNA SMALL SUBUNIT METHYLTRANSFERASE B-RELATED"/>
    <property type="match status" value="1"/>
</dbReference>
<accession>A0A285FJ73</accession>
<feature type="binding site" evidence="13">
    <location>
        <begin position="261"/>
        <end position="267"/>
    </location>
    <ligand>
        <name>S-adenosyl-L-methionine</name>
        <dbReference type="ChEBI" id="CHEBI:59789"/>
    </ligand>
</feature>
<dbReference type="EMBL" id="OBDZ01000002">
    <property type="protein sequence ID" value="SNY10301.1"/>
    <property type="molecule type" value="Genomic_DNA"/>
</dbReference>
<comment type="function">
    <text evidence="1">Specifically methylates the cytosine at position 967 (m5C967) of 16S rRNA.</text>
</comment>
<dbReference type="PANTHER" id="PTHR22807">
    <property type="entry name" value="NOP2 YEAST -RELATED NOL1/NOP2/FMU SUN DOMAIN-CONTAINING"/>
    <property type="match status" value="1"/>
</dbReference>
<dbReference type="InterPro" id="IPR004573">
    <property type="entry name" value="rRNA_ssu_MeTfrase_B"/>
</dbReference>
<keyword evidence="7 13" id="KW-0808">Transferase</keyword>
<evidence type="ECO:0000256" key="5">
    <source>
        <dbReference type="ARBA" id="ARBA00022552"/>
    </source>
</evidence>
<dbReference type="STRING" id="1413210.U472_01655"/>
<dbReference type="RefSeq" id="WP_097016331.1">
    <property type="nucleotide sequence ID" value="NZ_OBDZ01000002.1"/>
</dbReference>
<keyword evidence="9 13" id="KW-0694">RNA-binding</keyword>
<dbReference type="SUPFAM" id="SSF53335">
    <property type="entry name" value="S-adenosyl-L-methionine-dependent methyltransferases"/>
    <property type="match status" value="1"/>
</dbReference>
<dbReference type="NCBIfam" id="TIGR00446">
    <property type="entry name" value="nop2p"/>
    <property type="match status" value="1"/>
</dbReference>
<dbReference type="GO" id="GO:0006355">
    <property type="term" value="P:regulation of DNA-templated transcription"/>
    <property type="evidence" value="ECO:0007669"/>
    <property type="project" value="InterPro"/>
</dbReference>
<evidence type="ECO:0000313" key="15">
    <source>
        <dbReference type="EMBL" id="SNY10301.1"/>
    </source>
</evidence>
<dbReference type="InterPro" id="IPR035926">
    <property type="entry name" value="NusB-like_sf"/>
</dbReference>
<dbReference type="GO" id="GO:0003723">
    <property type="term" value="F:RNA binding"/>
    <property type="evidence" value="ECO:0007669"/>
    <property type="project" value="UniProtKB-UniRule"/>
</dbReference>
<dbReference type="Pfam" id="PF22458">
    <property type="entry name" value="RsmF-B_ferredox"/>
    <property type="match status" value="1"/>
</dbReference>
<dbReference type="OrthoDB" id="9810297at2"/>
<dbReference type="Pfam" id="PF01189">
    <property type="entry name" value="Methyltr_RsmB-F"/>
    <property type="match status" value="1"/>
</dbReference>
<dbReference type="InterPro" id="IPR001678">
    <property type="entry name" value="MeTrfase_RsmB-F_NOP2_dom"/>
</dbReference>
<protein>
    <recommendedName>
        <fullName evidence="3">16S rRNA (cytosine(967)-C(5))-methyltransferase</fullName>
        <ecNumber evidence="3">2.1.1.176</ecNumber>
    </recommendedName>
    <alternativeName>
        <fullName evidence="10">16S rRNA m5C967 methyltransferase</fullName>
    </alternativeName>
    <alternativeName>
        <fullName evidence="11">rRNA (cytosine-C(5)-)-methyltransferase RsmB</fullName>
    </alternativeName>
</protein>
<dbReference type="Gene3D" id="1.10.940.10">
    <property type="entry name" value="NusB-like"/>
    <property type="match status" value="1"/>
</dbReference>
<dbReference type="InterPro" id="IPR023267">
    <property type="entry name" value="RCMT"/>
</dbReference>
<feature type="binding site" evidence="13">
    <location>
        <position position="328"/>
    </location>
    <ligand>
        <name>S-adenosyl-L-methionine</name>
        <dbReference type="ChEBI" id="CHEBI:59789"/>
    </ligand>
</feature>
<dbReference type="Gene3D" id="3.30.70.1170">
    <property type="entry name" value="Sun protein, domain 3"/>
    <property type="match status" value="1"/>
</dbReference>
<evidence type="ECO:0000256" key="2">
    <source>
        <dbReference type="ARBA" id="ARBA00004496"/>
    </source>
</evidence>
<dbReference type="InterPro" id="IPR011023">
    <property type="entry name" value="Nop2p"/>
</dbReference>
<keyword evidence="8 13" id="KW-0949">S-adenosyl-L-methionine</keyword>
<keyword evidence="5" id="KW-0698">rRNA processing</keyword>
<evidence type="ECO:0000256" key="6">
    <source>
        <dbReference type="ARBA" id="ARBA00022603"/>
    </source>
</evidence>
<comment type="catalytic activity">
    <reaction evidence="12">
        <text>cytidine(967) in 16S rRNA + S-adenosyl-L-methionine = 5-methylcytidine(967) in 16S rRNA + S-adenosyl-L-homocysteine + H(+)</text>
        <dbReference type="Rhea" id="RHEA:42748"/>
        <dbReference type="Rhea" id="RHEA-COMP:10219"/>
        <dbReference type="Rhea" id="RHEA-COMP:10220"/>
        <dbReference type="ChEBI" id="CHEBI:15378"/>
        <dbReference type="ChEBI" id="CHEBI:57856"/>
        <dbReference type="ChEBI" id="CHEBI:59789"/>
        <dbReference type="ChEBI" id="CHEBI:74483"/>
        <dbReference type="ChEBI" id="CHEBI:82748"/>
        <dbReference type="EC" id="2.1.1.176"/>
    </reaction>
</comment>
<dbReference type="PROSITE" id="PS51686">
    <property type="entry name" value="SAM_MT_RSMB_NOP"/>
    <property type="match status" value="1"/>
</dbReference>
<dbReference type="GO" id="GO:0008649">
    <property type="term" value="F:rRNA methyltransferase activity"/>
    <property type="evidence" value="ECO:0007669"/>
    <property type="project" value="InterPro"/>
</dbReference>
<comment type="subcellular location">
    <subcellularLocation>
        <location evidence="2">Cytoplasm</location>
    </subcellularLocation>
</comment>
<dbReference type="InterPro" id="IPR054728">
    <property type="entry name" value="RsmB-like_ferredoxin"/>
</dbReference>
<evidence type="ECO:0000256" key="8">
    <source>
        <dbReference type="ARBA" id="ARBA00022691"/>
    </source>
</evidence>
<evidence type="ECO:0000256" key="7">
    <source>
        <dbReference type="ARBA" id="ARBA00022679"/>
    </source>
</evidence>
<feature type="active site" description="Nucleophile" evidence="13">
    <location>
        <position position="381"/>
    </location>
</feature>
<dbReference type="Gene3D" id="3.40.50.150">
    <property type="entry name" value="Vaccinia Virus protein VP39"/>
    <property type="match status" value="1"/>
</dbReference>
<dbReference type="CDD" id="cd02440">
    <property type="entry name" value="AdoMet_MTases"/>
    <property type="match status" value="1"/>
</dbReference>
<evidence type="ECO:0000256" key="1">
    <source>
        <dbReference type="ARBA" id="ARBA00002724"/>
    </source>
</evidence>
<gene>
    <name evidence="15" type="ORF">SAMN06265827_10252</name>
</gene>
<feature type="domain" description="SAM-dependent MTase RsmB/NOP-type" evidence="14">
    <location>
        <begin position="171"/>
        <end position="445"/>
    </location>
</feature>
<evidence type="ECO:0000256" key="3">
    <source>
        <dbReference type="ARBA" id="ARBA00012140"/>
    </source>
</evidence>
<evidence type="ECO:0000256" key="4">
    <source>
        <dbReference type="ARBA" id="ARBA00022490"/>
    </source>
</evidence>
<dbReference type="FunFam" id="1.10.940.10:FF:000006">
    <property type="entry name" value="16S rRNA (Cytosine(967)-C(5))-methyltransferase RsmB"/>
    <property type="match status" value="1"/>
</dbReference>
<evidence type="ECO:0000256" key="10">
    <source>
        <dbReference type="ARBA" id="ARBA00030399"/>
    </source>
</evidence>
<feature type="binding site" evidence="13">
    <location>
        <position position="285"/>
    </location>
    <ligand>
        <name>S-adenosyl-L-methionine</name>
        <dbReference type="ChEBI" id="CHEBI:59789"/>
    </ligand>
</feature>
<dbReference type="AlphaFoldDB" id="A0A285FJ73"/>
<dbReference type="EC" id="2.1.1.176" evidence="3"/>
<dbReference type="FunFam" id="3.40.50.150:FF:000022">
    <property type="entry name" value="Ribosomal RNA small subunit methyltransferase B"/>
    <property type="match status" value="1"/>
</dbReference>
<dbReference type="InterPro" id="IPR006027">
    <property type="entry name" value="NusB_RsmB_TIM44"/>
</dbReference>
<dbReference type="NCBIfam" id="TIGR00563">
    <property type="entry name" value="rsmB"/>
    <property type="match status" value="1"/>
</dbReference>
<dbReference type="NCBIfam" id="NF011494">
    <property type="entry name" value="PRK14902.1"/>
    <property type="match status" value="1"/>
</dbReference>
<reference evidence="16" key="1">
    <citation type="submission" date="2017-09" db="EMBL/GenBank/DDBJ databases">
        <authorList>
            <person name="Varghese N."/>
            <person name="Submissions S."/>
        </authorList>
    </citation>
    <scope>NUCLEOTIDE SEQUENCE [LARGE SCALE GENOMIC DNA]</scope>
    <source>
        <strain evidence="16">MSL47</strain>
    </source>
</reference>
<proteinExistence type="inferred from homology"/>
<evidence type="ECO:0000256" key="9">
    <source>
        <dbReference type="ARBA" id="ARBA00022884"/>
    </source>
</evidence>
<keyword evidence="6 13" id="KW-0489">Methyltransferase</keyword>
<keyword evidence="4" id="KW-0963">Cytoplasm</keyword>
<dbReference type="InterPro" id="IPR029063">
    <property type="entry name" value="SAM-dependent_MTases_sf"/>
</dbReference>
<sequence>MRNARVISLEGIYKINEEDGFSNLVVNTLLNKSNLDKRDRSLATQLIYGVIRRRNTLDWIINKFASRQVKKMTPWVRNSLRLGVYQVYYLDKIPAPVAVNETVEAAKSKCNRGAIKFINGVLRNIIRNLDKINYPKLEKDPVQHIRYKYSQPQWLVERWVKNYGIDKAIEIANNLNKIPATVIRTNTLKTNRDSLIQSLVEDQVTAEPIALVPEAINLIKYPSIDRLKSFEEGKFQVQGLASMLVAHILAPEADDRVVDLCSAPGGKTTHLSQLMNNGGQVYAVDVHQHKLELIHENCTRLGITNVETICSDGREVSFTEKIDKLLVDAPCSGLGIMAKKPEIRWQKKPQDLLELQQLQAELLENGAKLLKAGGVLIYSTCTFTDEENIDIIKGFLEKHDNFKLVDLSQTAQSFGLTEYLTEGTLQLLPDDNLIEGFFIAKMVKSGNE</sequence>
<evidence type="ECO:0000256" key="12">
    <source>
        <dbReference type="ARBA" id="ARBA00047283"/>
    </source>
</evidence>
<dbReference type="InterPro" id="IPR049560">
    <property type="entry name" value="MeTrfase_RsmB-F_NOP2_cat"/>
</dbReference>
<evidence type="ECO:0000313" key="16">
    <source>
        <dbReference type="Proteomes" id="UP000219573"/>
    </source>
</evidence>